<dbReference type="Proteomes" id="UP000290975">
    <property type="component" value="Unassembled WGS sequence"/>
</dbReference>
<name>A0A401J4N7_SPHXE</name>
<organism evidence="1 2">
    <name type="scientific">Sphingobium xenophagum</name>
    <dbReference type="NCBI Taxonomy" id="121428"/>
    <lineage>
        <taxon>Bacteria</taxon>
        <taxon>Pseudomonadati</taxon>
        <taxon>Pseudomonadota</taxon>
        <taxon>Alphaproteobacteria</taxon>
        <taxon>Sphingomonadales</taxon>
        <taxon>Sphingomonadaceae</taxon>
        <taxon>Sphingobium</taxon>
    </lineage>
</organism>
<accession>A0A401J4N7</accession>
<dbReference type="AlphaFoldDB" id="A0A401J4N7"/>
<dbReference type="RefSeq" id="WP_165418769.1">
    <property type="nucleotide sequence ID" value="NZ_BBQY01000020.1"/>
</dbReference>
<proteinExistence type="predicted"/>
<sequence length="57" mass="6704">MSDRIVSIGFLTERDLKRLGEGFQRHFPVSRDDIFADLMMKLDQLPPVGMTKPRERR</sequence>
<evidence type="ECO:0000313" key="2">
    <source>
        <dbReference type="Proteomes" id="UP000290975"/>
    </source>
</evidence>
<gene>
    <name evidence="1" type="ORF">MBESOW_P2874</name>
</gene>
<evidence type="ECO:0000313" key="1">
    <source>
        <dbReference type="EMBL" id="GBH31617.1"/>
    </source>
</evidence>
<comment type="caution">
    <text evidence="1">The sequence shown here is derived from an EMBL/GenBank/DDBJ whole genome shotgun (WGS) entry which is preliminary data.</text>
</comment>
<dbReference type="EMBL" id="BBQY01000020">
    <property type="protein sequence ID" value="GBH31617.1"/>
    <property type="molecule type" value="Genomic_DNA"/>
</dbReference>
<reference evidence="1 2" key="1">
    <citation type="submission" date="2014-12" db="EMBL/GenBank/DDBJ databases">
        <title>Whole genome sequencing of Sphingobium xenophagum OW59.</title>
        <authorList>
            <person name="Ohta Y."/>
            <person name="Nishi S."/>
            <person name="Hatada Y."/>
        </authorList>
    </citation>
    <scope>NUCLEOTIDE SEQUENCE [LARGE SCALE GENOMIC DNA]</scope>
    <source>
        <strain evidence="1 2">OW59</strain>
    </source>
</reference>
<protein>
    <submittedName>
        <fullName evidence="1">Uncharacterized protein</fullName>
    </submittedName>
</protein>
<keyword evidence="2" id="KW-1185">Reference proteome</keyword>